<accession>A0ABV0KMM0</accession>
<evidence type="ECO:0000313" key="2">
    <source>
        <dbReference type="EMBL" id="MEP1060271.1"/>
    </source>
</evidence>
<proteinExistence type="predicted"/>
<comment type="caution">
    <text evidence="2">The sequence shown here is derived from an EMBL/GenBank/DDBJ whole genome shotgun (WGS) entry which is preliminary data.</text>
</comment>
<organism evidence="2 3">
    <name type="scientific">Stenomitos frigidus AS-A4</name>
    <dbReference type="NCBI Taxonomy" id="2933935"/>
    <lineage>
        <taxon>Bacteria</taxon>
        <taxon>Bacillati</taxon>
        <taxon>Cyanobacteriota</taxon>
        <taxon>Cyanophyceae</taxon>
        <taxon>Leptolyngbyales</taxon>
        <taxon>Leptolyngbyaceae</taxon>
        <taxon>Stenomitos</taxon>
    </lineage>
</organism>
<dbReference type="RefSeq" id="WP_190446393.1">
    <property type="nucleotide sequence ID" value="NZ_JAMPLM010000016.1"/>
</dbReference>
<dbReference type="EMBL" id="JAMPLM010000016">
    <property type="protein sequence ID" value="MEP1060271.1"/>
    <property type="molecule type" value="Genomic_DNA"/>
</dbReference>
<dbReference type="GO" id="GO:0016740">
    <property type="term" value="F:transferase activity"/>
    <property type="evidence" value="ECO:0007669"/>
    <property type="project" value="UniProtKB-KW"/>
</dbReference>
<name>A0ABV0KMM0_9CYAN</name>
<keyword evidence="3" id="KW-1185">Reference proteome</keyword>
<evidence type="ECO:0000313" key="3">
    <source>
        <dbReference type="Proteomes" id="UP001476950"/>
    </source>
</evidence>
<feature type="domain" description="Polysaccharide pyruvyl transferase" evidence="1">
    <location>
        <begin position="84"/>
        <end position="283"/>
    </location>
</feature>
<dbReference type="Pfam" id="PF04230">
    <property type="entry name" value="PS_pyruv_trans"/>
    <property type="match status" value="1"/>
</dbReference>
<protein>
    <submittedName>
        <fullName evidence="2">Polysaccharide pyruvyl transferase family protein</fullName>
    </submittedName>
</protein>
<keyword evidence="2" id="KW-0808">Transferase</keyword>
<dbReference type="InterPro" id="IPR007345">
    <property type="entry name" value="Polysacch_pyruvyl_Trfase"/>
</dbReference>
<reference evidence="2 3" key="1">
    <citation type="submission" date="2022-04" db="EMBL/GenBank/DDBJ databases">
        <title>Positive selection, recombination, and allopatry shape intraspecific diversity of widespread and dominant cyanobacteria.</title>
        <authorList>
            <person name="Wei J."/>
            <person name="Shu W."/>
            <person name="Hu C."/>
        </authorList>
    </citation>
    <scope>NUCLEOTIDE SEQUENCE [LARGE SCALE GENOMIC DNA]</scope>
    <source>
        <strain evidence="2 3">AS-A4</strain>
    </source>
</reference>
<sequence length="344" mass="39245">MFIKAQQKYEFNRLSTKAAHVIFKSVLDDRRCQFYDLSRVKPENRKAKSPVIQFYSSIDNIGNYLPVLGIRKMILQAPDTWCIHDSNIDFEFVNKNYKCVIIGGAGLLVKGNGKFERFWTNFLRHCKLPTVIWGVGTDNVEEISPSYREVVSKIGQRCDLVNVRDELTADTFNFTNSHISACPTVAYLGDFKKELDKNSKIGDDATFVYYQPQIYTDLETIEINKVLRQATSNTRLTTNYQYSFRGLTDIIQNYYLKSDFVVTAMLHGAITAYGLGIPYISISKTDKIKAFHKKFKNGLSVSSADELKDVLKSGRMSDFAIDSVAIEPIHDFGKRAYEWVNSVC</sequence>
<dbReference type="Proteomes" id="UP001476950">
    <property type="component" value="Unassembled WGS sequence"/>
</dbReference>
<gene>
    <name evidence="2" type="ORF">NDI38_17685</name>
</gene>
<evidence type="ECO:0000259" key="1">
    <source>
        <dbReference type="Pfam" id="PF04230"/>
    </source>
</evidence>